<sequence>MQKVWDEYAAIVKSENTRLSIILSNYKPTLKGPNIISLQLSAPIQAEEIMNSKQDLMAYLREKLSNENLELTVVVNMEEKSTQKQAFTASEKLKIMMEKNPSLSLLTQKFNLDLE</sequence>
<evidence type="ECO:0008006" key="3">
    <source>
        <dbReference type="Google" id="ProtNLM"/>
    </source>
</evidence>
<gene>
    <name evidence="1" type="ORF">M9189_07180</name>
</gene>
<accession>A0A9J6ZLP0</accession>
<proteinExistence type="predicted"/>
<dbReference type="Proteomes" id="UP001056426">
    <property type="component" value="Chromosome"/>
</dbReference>
<reference evidence="1" key="1">
    <citation type="submission" date="2022-05" db="EMBL/GenBank/DDBJ databases">
        <authorList>
            <person name="Sun X."/>
        </authorList>
    </citation>
    <scope>NUCLEOTIDE SEQUENCE</scope>
    <source>
        <strain evidence="1">Ai-910</strain>
    </source>
</reference>
<organism evidence="1 2">
    <name type="scientific">Xiashengella succiniciproducens</name>
    <dbReference type="NCBI Taxonomy" id="2949635"/>
    <lineage>
        <taxon>Bacteria</taxon>
        <taxon>Pseudomonadati</taxon>
        <taxon>Bacteroidota</taxon>
        <taxon>Bacteroidia</taxon>
        <taxon>Marinilabiliales</taxon>
        <taxon>Marinilabiliaceae</taxon>
        <taxon>Xiashengella</taxon>
    </lineage>
</organism>
<dbReference type="EMBL" id="CP098400">
    <property type="protein sequence ID" value="URW78645.1"/>
    <property type="molecule type" value="Genomic_DNA"/>
</dbReference>
<keyword evidence="2" id="KW-1185">Reference proteome</keyword>
<name>A0A9J6ZLP0_9BACT</name>
<reference evidence="1" key="2">
    <citation type="submission" date="2022-06" db="EMBL/GenBank/DDBJ databases">
        <title>Xiashengella guii gen. nov. sp. nov., a bacterium isolated form anaerobic digestion tank.</title>
        <authorList>
            <person name="Huang H."/>
        </authorList>
    </citation>
    <scope>NUCLEOTIDE SEQUENCE</scope>
    <source>
        <strain evidence="1">Ai-910</strain>
    </source>
</reference>
<dbReference type="AlphaFoldDB" id="A0A9J6ZLP0"/>
<evidence type="ECO:0000313" key="2">
    <source>
        <dbReference type="Proteomes" id="UP001056426"/>
    </source>
</evidence>
<evidence type="ECO:0000313" key="1">
    <source>
        <dbReference type="EMBL" id="URW78645.1"/>
    </source>
</evidence>
<dbReference type="KEGG" id="alkq:M9189_07180"/>
<dbReference type="RefSeq" id="WP_250722006.1">
    <property type="nucleotide sequence ID" value="NZ_CP098400.1"/>
</dbReference>
<protein>
    <recommendedName>
        <fullName evidence="3">DNA polymerase III subunit gamma/tau</fullName>
    </recommendedName>
</protein>